<evidence type="ECO:0000313" key="2">
    <source>
        <dbReference type="Proteomes" id="UP001293254"/>
    </source>
</evidence>
<name>A0AAE2C932_9LAMI</name>
<organism evidence="1 2">
    <name type="scientific">Sesamum alatum</name>
    <dbReference type="NCBI Taxonomy" id="300844"/>
    <lineage>
        <taxon>Eukaryota</taxon>
        <taxon>Viridiplantae</taxon>
        <taxon>Streptophyta</taxon>
        <taxon>Embryophyta</taxon>
        <taxon>Tracheophyta</taxon>
        <taxon>Spermatophyta</taxon>
        <taxon>Magnoliopsida</taxon>
        <taxon>eudicotyledons</taxon>
        <taxon>Gunneridae</taxon>
        <taxon>Pentapetalae</taxon>
        <taxon>asterids</taxon>
        <taxon>lamiids</taxon>
        <taxon>Lamiales</taxon>
        <taxon>Pedaliaceae</taxon>
        <taxon>Sesamum</taxon>
    </lineage>
</organism>
<dbReference type="AlphaFoldDB" id="A0AAE2C932"/>
<keyword evidence="2" id="KW-1185">Reference proteome</keyword>
<accession>A0AAE2C932</accession>
<protein>
    <submittedName>
        <fullName evidence="1">Uncharacterized protein</fullName>
    </submittedName>
</protein>
<dbReference type="Proteomes" id="UP001293254">
    <property type="component" value="Unassembled WGS sequence"/>
</dbReference>
<reference evidence="1" key="2">
    <citation type="journal article" date="2024" name="Plant">
        <title>Genomic evolution and insights into agronomic trait innovations of Sesamum species.</title>
        <authorList>
            <person name="Miao H."/>
            <person name="Wang L."/>
            <person name="Qu L."/>
            <person name="Liu H."/>
            <person name="Sun Y."/>
            <person name="Le M."/>
            <person name="Wang Q."/>
            <person name="Wei S."/>
            <person name="Zheng Y."/>
            <person name="Lin W."/>
            <person name="Duan Y."/>
            <person name="Cao H."/>
            <person name="Xiong S."/>
            <person name="Wang X."/>
            <person name="Wei L."/>
            <person name="Li C."/>
            <person name="Ma Q."/>
            <person name="Ju M."/>
            <person name="Zhao R."/>
            <person name="Li G."/>
            <person name="Mu C."/>
            <person name="Tian Q."/>
            <person name="Mei H."/>
            <person name="Zhang T."/>
            <person name="Gao T."/>
            <person name="Zhang H."/>
        </authorList>
    </citation>
    <scope>NUCLEOTIDE SEQUENCE</scope>
    <source>
        <strain evidence="1">3651</strain>
    </source>
</reference>
<comment type="caution">
    <text evidence="1">The sequence shown here is derived from an EMBL/GenBank/DDBJ whole genome shotgun (WGS) entry which is preliminary data.</text>
</comment>
<sequence>MAEEALVKEPFDTGDEGAGKDNQLLEEGEDAHMVGFKQEFNISEFFALASRVFDNGDAQAMASMKNLQDAWRLQFGDEVSPSPQALLADPSRVVALKPTSAHVLTPFCLPQPEIRRARCVLSRDSAVTFDIPSASCSSLSASHSPAGIPPFSPENLSPSSAEYPFGASLSIAPPPGVFPLIFRLTVRLPRYSNFLFFSPRLWRPDLLLCRH</sequence>
<dbReference type="EMBL" id="JACGWO010000012">
    <property type="protein sequence ID" value="KAK4413481.1"/>
    <property type="molecule type" value="Genomic_DNA"/>
</dbReference>
<proteinExistence type="predicted"/>
<reference evidence="1" key="1">
    <citation type="submission" date="2020-06" db="EMBL/GenBank/DDBJ databases">
        <authorList>
            <person name="Li T."/>
            <person name="Hu X."/>
            <person name="Zhang T."/>
            <person name="Song X."/>
            <person name="Zhang H."/>
            <person name="Dai N."/>
            <person name="Sheng W."/>
            <person name="Hou X."/>
            <person name="Wei L."/>
        </authorList>
    </citation>
    <scope>NUCLEOTIDE SEQUENCE</scope>
    <source>
        <strain evidence="1">3651</strain>
        <tissue evidence="1">Leaf</tissue>
    </source>
</reference>
<gene>
    <name evidence="1" type="ORF">Salat_2760700</name>
</gene>
<evidence type="ECO:0000313" key="1">
    <source>
        <dbReference type="EMBL" id="KAK4413481.1"/>
    </source>
</evidence>